<feature type="domain" description="Dienelactone hydrolase" evidence="1">
    <location>
        <begin position="2"/>
        <end position="44"/>
    </location>
</feature>
<keyword evidence="2" id="KW-0378">Hydrolase</keyword>
<dbReference type="Pfam" id="PF01738">
    <property type="entry name" value="DLH"/>
    <property type="match status" value="1"/>
</dbReference>
<dbReference type="GO" id="GO:0016787">
    <property type="term" value="F:hydrolase activity"/>
    <property type="evidence" value="ECO:0007669"/>
    <property type="project" value="UniProtKB-KW"/>
</dbReference>
<protein>
    <submittedName>
        <fullName evidence="2">Dienelactone hydrolase family protein</fullName>
    </submittedName>
</protein>
<dbReference type="Proteomes" id="UP000663981">
    <property type="component" value="Unassembled WGS sequence"/>
</dbReference>
<evidence type="ECO:0000259" key="1">
    <source>
        <dbReference type="Pfam" id="PF01738"/>
    </source>
</evidence>
<name>A0ABS3N6S5_9BACI</name>
<sequence>MVIHEIYRINFHIKRICESFFKQGFDVICPNLLDQEVSWLNEQDIS</sequence>
<dbReference type="InterPro" id="IPR002925">
    <property type="entry name" value="Dienelactn_hydro"/>
</dbReference>
<gene>
    <name evidence="2" type="ORF">I7822_20260</name>
</gene>
<dbReference type="RefSeq" id="WP_207980941.1">
    <property type="nucleotide sequence ID" value="NZ_JAGDEL010000018.1"/>
</dbReference>
<organism evidence="2 3">
    <name type="scientific">Metabacillus bambusae</name>
    <dbReference type="NCBI Taxonomy" id="2795218"/>
    <lineage>
        <taxon>Bacteria</taxon>
        <taxon>Bacillati</taxon>
        <taxon>Bacillota</taxon>
        <taxon>Bacilli</taxon>
        <taxon>Bacillales</taxon>
        <taxon>Bacillaceae</taxon>
        <taxon>Metabacillus</taxon>
    </lineage>
</organism>
<comment type="caution">
    <text evidence="2">The sequence shown here is derived from an EMBL/GenBank/DDBJ whole genome shotgun (WGS) entry which is preliminary data.</text>
</comment>
<reference evidence="2 3" key="1">
    <citation type="submission" date="2021-03" db="EMBL/GenBank/DDBJ databases">
        <title>Whole genome sequence of Metabacillus bambusae BG109.</title>
        <authorList>
            <person name="Jeong J.W."/>
        </authorList>
    </citation>
    <scope>NUCLEOTIDE SEQUENCE [LARGE SCALE GENOMIC DNA]</scope>
    <source>
        <strain evidence="2 3">BG109</strain>
    </source>
</reference>
<keyword evidence="3" id="KW-1185">Reference proteome</keyword>
<evidence type="ECO:0000313" key="3">
    <source>
        <dbReference type="Proteomes" id="UP000663981"/>
    </source>
</evidence>
<dbReference type="EMBL" id="JAGDEL010000018">
    <property type="protein sequence ID" value="MBO1513957.1"/>
    <property type="molecule type" value="Genomic_DNA"/>
</dbReference>
<proteinExistence type="predicted"/>
<evidence type="ECO:0000313" key="2">
    <source>
        <dbReference type="EMBL" id="MBO1513957.1"/>
    </source>
</evidence>
<accession>A0ABS3N6S5</accession>